<dbReference type="InterPro" id="IPR018114">
    <property type="entry name" value="TRYPSIN_HIS"/>
</dbReference>
<feature type="chain" id="PRO_5035424174" description="Peptidase S1 domain-containing protein" evidence="4">
    <location>
        <begin position="20"/>
        <end position="394"/>
    </location>
</feature>
<organism evidence="6 7">
    <name type="scientific">Brenthis ino</name>
    <name type="common">lesser marbled fritillary</name>
    <dbReference type="NCBI Taxonomy" id="405034"/>
    <lineage>
        <taxon>Eukaryota</taxon>
        <taxon>Metazoa</taxon>
        <taxon>Ecdysozoa</taxon>
        <taxon>Arthropoda</taxon>
        <taxon>Hexapoda</taxon>
        <taxon>Insecta</taxon>
        <taxon>Pterygota</taxon>
        <taxon>Neoptera</taxon>
        <taxon>Endopterygota</taxon>
        <taxon>Lepidoptera</taxon>
        <taxon>Glossata</taxon>
        <taxon>Ditrysia</taxon>
        <taxon>Papilionoidea</taxon>
        <taxon>Nymphalidae</taxon>
        <taxon>Heliconiinae</taxon>
        <taxon>Argynnini</taxon>
        <taxon>Brenthis</taxon>
    </lineage>
</organism>
<dbReference type="GO" id="GO:0004252">
    <property type="term" value="F:serine-type endopeptidase activity"/>
    <property type="evidence" value="ECO:0007669"/>
    <property type="project" value="InterPro"/>
</dbReference>
<evidence type="ECO:0000256" key="1">
    <source>
        <dbReference type="ARBA" id="ARBA00023157"/>
    </source>
</evidence>
<keyword evidence="7" id="KW-1185">Reference proteome</keyword>
<dbReference type="EMBL" id="OV170221">
    <property type="protein sequence ID" value="CAH0713435.1"/>
    <property type="molecule type" value="Genomic_DNA"/>
</dbReference>
<keyword evidence="2" id="KW-0378">Hydrolase</keyword>
<evidence type="ECO:0000259" key="5">
    <source>
        <dbReference type="PROSITE" id="PS50240"/>
    </source>
</evidence>
<dbReference type="Proteomes" id="UP000838878">
    <property type="component" value="Chromosome 1"/>
</dbReference>
<dbReference type="AlphaFoldDB" id="A0A8J9URF5"/>
<feature type="non-terminal residue" evidence="6">
    <location>
        <position position="394"/>
    </location>
</feature>
<feature type="domain" description="Peptidase S1" evidence="5">
    <location>
        <begin position="44"/>
        <end position="285"/>
    </location>
</feature>
<dbReference type="PRINTS" id="PR00722">
    <property type="entry name" value="CHYMOTRYPSIN"/>
</dbReference>
<dbReference type="OrthoDB" id="5597713at2759"/>
<dbReference type="Gene3D" id="2.40.10.10">
    <property type="entry name" value="Trypsin-like serine proteases"/>
    <property type="match status" value="1"/>
</dbReference>
<dbReference type="InterPro" id="IPR033116">
    <property type="entry name" value="TRYPSIN_SER"/>
</dbReference>
<evidence type="ECO:0000256" key="2">
    <source>
        <dbReference type="RuleBase" id="RU363034"/>
    </source>
</evidence>
<keyword evidence="4" id="KW-0732">Signal</keyword>
<keyword evidence="1" id="KW-1015">Disulfide bond</keyword>
<evidence type="ECO:0000313" key="6">
    <source>
        <dbReference type="EMBL" id="CAH0713435.1"/>
    </source>
</evidence>
<dbReference type="Pfam" id="PF00089">
    <property type="entry name" value="Trypsin"/>
    <property type="match status" value="1"/>
</dbReference>
<dbReference type="GO" id="GO:0006508">
    <property type="term" value="P:proteolysis"/>
    <property type="evidence" value="ECO:0007669"/>
    <property type="project" value="UniProtKB-KW"/>
</dbReference>
<name>A0A8J9URF5_9NEOP</name>
<dbReference type="InterPro" id="IPR043504">
    <property type="entry name" value="Peptidase_S1_PA_chymotrypsin"/>
</dbReference>
<sequence>MLQRVAILILALAVHQAPARDVIPVGYVENIESNSFDLGSGSRIVSGWDALPGQHPHQAQLRLINANGQVQSCGGSIIHREWVITAAHCSAGQVTIIVRAGGVELARPDVSIEASASFFYPTFDTWRPLQVQHNDVSLLKLQEPLQFTQNIRSIRLQPSSDAYRDYANEIVYASGFGRTWSEGPVPDILQWVYLRGVSNLECARTYGTDAVNDNTICARFFNVTSQSICQGDSGGPLVHVSPEGEPILIGISSFVPRMPHGCHSGFPGAFIRPGPFHFWFKQITGIDFDNLNDGEDINTEEPIIPTTLPPTTWAPPATDPTTESTTVTLPTTTTPTPPTTPDSDEDEEDEDDDDDDDDKELSELLKRLEVKVKVKVKMSKYGQKKYIKKNINKD</sequence>
<dbReference type="SMART" id="SM00020">
    <property type="entry name" value="Tryp_SPc"/>
    <property type="match status" value="1"/>
</dbReference>
<gene>
    <name evidence="6" type="ORF">BINO364_LOCUS599</name>
</gene>
<reference evidence="6" key="1">
    <citation type="submission" date="2021-12" db="EMBL/GenBank/DDBJ databases">
        <authorList>
            <person name="Martin H S."/>
        </authorList>
    </citation>
    <scope>NUCLEOTIDE SEQUENCE</scope>
</reference>
<dbReference type="PANTHER" id="PTHR24250:SF50">
    <property type="entry name" value="PEPTIDASE S1 DOMAIN-CONTAINING PROTEIN"/>
    <property type="match status" value="1"/>
</dbReference>
<feature type="signal peptide" evidence="4">
    <location>
        <begin position="1"/>
        <end position="19"/>
    </location>
</feature>
<dbReference type="PROSITE" id="PS50240">
    <property type="entry name" value="TRYPSIN_DOM"/>
    <property type="match status" value="1"/>
</dbReference>
<protein>
    <recommendedName>
        <fullName evidence="5">Peptidase S1 domain-containing protein</fullName>
    </recommendedName>
</protein>
<dbReference type="InterPro" id="IPR001314">
    <property type="entry name" value="Peptidase_S1A"/>
</dbReference>
<dbReference type="PROSITE" id="PS00134">
    <property type="entry name" value="TRYPSIN_HIS"/>
    <property type="match status" value="1"/>
</dbReference>
<evidence type="ECO:0000256" key="4">
    <source>
        <dbReference type="SAM" id="SignalP"/>
    </source>
</evidence>
<dbReference type="CDD" id="cd00190">
    <property type="entry name" value="Tryp_SPc"/>
    <property type="match status" value="1"/>
</dbReference>
<feature type="compositionally biased region" description="Acidic residues" evidence="3">
    <location>
        <begin position="342"/>
        <end position="360"/>
    </location>
</feature>
<dbReference type="SUPFAM" id="SSF50494">
    <property type="entry name" value="Trypsin-like serine proteases"/>
    <property type="match status" value="1"/>
</dbReference>
<feature type="compositionally biased region" description="Low complexity" evidence="3">
    <location>
        <begin position="300"/>
        <end position="334"/>
    </location>
</feature>
<dbReference type="InterPro" id="IPR009003">
    <property type="entry name" value="Peptidase_S1_PA"/>
</dbReference>
<keyword evidence="2" id="KW-0720">Serine protease</keyword>
<feature type="region of interest" description="Disordered" evidence="3">
    <location>
        <begin position="293"/>
        <end position="361"/>
    </location>
</feature>
<evidence type="ECO:0000256" key="3">
    <source>
        <dbReference type="SAM" id="MobiDB-lite"/>
    </source>
</evidence>
<keyword evidence="2" id="KW-0645">Protease</keyword>
<evidence type="ECO:0000313" key="7">
    <source>
        <dbReference type="Proteomes" id="UP000838878"/>
    </source>
</evidence>
<accession>A0A8J9URF5</accession>
<dbReference type="PANTHER" id="PTHR24250">
    <property type="entry name" value="CHYMOTRYPSIN-RELATED"/>
    <property type="match status" value="1"/>
</dbReference>
<proteinExistence type="predicted"/>
<dbReference type="PROSITE" id="PS00135">
    <property type="entry name" value="TRYPSIN_SER"/>
    <property type="match status" value="1"/>
</dbReference>
<dbReference type="InterPro" id="IPR001254">
    <property type="entry name" value="Trypsin_dom"/>
</dbReference>